<comment type="subcellular location">
    <subcellularLocation>
        <location evidence="1">Nucleus</location>
    </subcellularLocation>
</comment>
<comment type="similarity">
    <text evidence="2">Belongs to the RRP12 family.</text>
</comment>
<feature type="domain" description="RRP12 N-terminal HEAT" evidence="6">
    <location>
        <begin position="9"/>
        <end position="191"/>
    </location>
</feature>
<evidence type="ECO:0000259" key="5">
    <source>
        <dbReference type="Pfam" id="PF08161"/>
    </source>
</evidence>
<dbReference type="Pfam" id="PF25772">
    <property type="entry name" value="HEAT_RRP12_N"/>
    <property type="match status" value="1"/>
</dbReference>
<evidence type="ECO:0000256" key="3">
    <source>
        <dbReference type="ARBA" id="ARBA00023242"/>
    </source>
</evidence>
<dbReference type="InterPro" id="IPR052087">
    <property type="entry name" value="RRP12"/>
</dbReference>
<dbReference type="SUPFAM" id="SSF48371">
    <property type="entry name" value="ARM repeat"/>
    <property type="match status" value="1"/>
</dbReference>
<feature type="compositionally biased region" description="Acidic residues" evidence="4">
    <location>
        <begin position="906"/>
        <end position="921"/>
    </location>
</feature>
<accession>A0AA40HML8</accession>
<dbReference type="GO" id="GO:0005634">
    <property type="term" value="C:nucleus"/>
    <property type="evidence" value="ECO:0007669"/>
    <property type="project" value="UniProtKB-SubCell"/>
</dbReference>
<sequence>MSILSAQASSGSTSALRWVLSCLATLLRKQDLEAWGYPVTLQVYHGLLSFTVHAKPKIRKAAQHGVCSVIKGSEFMFGEKAPAHHPAATSTAKFCIQEIEKSGGRSQAEGGACGEDRARCSEWAGVSAPLALPGSKEATTTLHMLTLLKDLLPCFPEGLVKSCSETLLRVMTLSHVLVTACAMQAFHSLFHAKPGPGTLPAELNAQIITALYDYVPSENDLQPLLAWLKVMEKAHINLAAAGPWAESPPSLFWNCHGLPPLSPLTGGHSCHPEPPGDPEGMCRSSHGWHGSVTSSASGPAQCVAKMFRAVEEGLTYKFHAAWSSVLQLLCVFFEACGRQAHPVMKKCLQSLCDLRLSPHFPHTAALDQAVGAAVASMGPEVVLQAVPLEIDGSEETLDFPRSWLLPVIRDHVRETRLGFFTTYFLPLATTLKSKAMDLAQVDRMVESKIYDTLQWQIWTLLPGFCTRPTDVAASFKGLARTLGTAISERPDLRVTVCQALRTLITKGCEAEADRAEVSRFAKNFLPILFNLYGQPVAAGTHQLLAGPCWKPSKLTLLLLKTQLVNGFLEKASEKVLDPASSDFTRLSVLDLVVALAPHADEAAISKLYSTIRPYLESKAHGVQKKAYRVLEEVCASPQGPGARFVQSHLDDLKKTLLDSLRTTSSPAKRPRLKCLIHIVKKLTAEHEEFITALVPEVILCTKEVSVGARKNAFALLVEMGHAFLRFGPSQEEALQRYLVLIYPGLVGAVTMVSCSILALTHLLFEFKGLMGTSTMEQLLENVCLLLASRTRDVVKSALGFIKVAVVVMNVAHLAKHVQLVMEAIGKLSDDMRRHFRMKLRNLFTKFIRKFGFELVKGLLPEEYHKVLVNIRKAEARAKRHRALTQSAEEEEEEEEEEPAQGKGDSIEEILADSEDEDSEEEERSRGKEQRRLSRQRSQAWLKEGGGDEPLNFLDPKVAQRVLATQPGTGRGKKKDHGFKVSADGRLIIREEEEDAATTKMEEEEGSKGEDEEMADLMEDLGVRSKKHQKLKRQKEADDEELEMPPQYQAGGSGIHRPVGKKATPGAEYKAKKAKGDVKKKGRLDPYAYIPLNRTKLNRRKKVKLQGQFKGLVKAAQRGSQVGHKLRRKDRRP</sequence>
<dbReference type="PANTHER" id="PTHR48287:SF1">
    <property type="entry name" value="ARM REPEAT SUPERFAMILY PROTEIN"/>
    <property type="match status" value="1"/>
</dbReference>
<dbReference type="InterPro" id="IPR057860">
    <property type="entry name" value="HEAT_RRP12_N"/>
</dbReference>
<evidence type="ECO:0000313" key="8">
    <source>
        <dbReference type="Proteomes" id="UP001177744"/>
    </source>
</evidence>
<evidence type="ECO:0000259" key="6">
    <source>
        <dbReference type="Pfam" id="PF25772"/>
    </source>
</evidence>
<feature type="compositionally biased region" description="Basic residues" evidence="4">
    <location>
        <begin position="1023"/>
        <end position="1032"/>
    </location>
</feature>
<dbReference type="Pfam" id="PF08161">
    <property type="entry name" value="RRP12_HEAT"/>
    <property type="match status" value="1"/>
</dbReference>
<keyword evidence="3" id="KW-0539">Nucleus</keyword>
<dbReference type="AlphaFoldDB" id="A0AA40HML8"/>
<dbReference type="InterPro" id="IPR012978">
    <property type="entry name" value="HEAT_RRP12"/>
</dbReference>
<evidence type="ECO:0000256" key="1">
    <source>
        <dbReference type="ARBA" id="ARBA00004123"/>
    </source>
</evidence>
<feature type="region of interest" description="Disordered" evidence="4">
    <location>
        <begin position="1113"/>
        <end position="1132"/>
    </location>
</feature>
<feature type="domain" description="RRP12 HEAT" evidence="5">
    <location>
        <begin position="299"/>
        <end position="534"/>
    </location>
</feature>
<evidence type="ECO:0000256" key="2">
    <source>
        <dbReference type="ARBA" id="ARBA00007690"/>
    </source>
</evidence>
<feature type="compositionally biased region" description="Basic residues" evidence="4">
    <location>
        <begin position="1123"/>
        <end position="1132"/>
    </location>
</feature>
<dbReference type="EMBL" id="JAULJE010000016">
    <property type="protein sequence ID" value="KAK1333582.1"/>
    <property type="molecule type" value="Genomic_DNA"/>
</dbReference>
<evidence type="ECO:0000313" key="7">
    <source>
        <dbReference type="EMBL" id="KAK1333582.1"/>
    </source>
</evidence>
<feature type="region of interest" description="Disordered" evidence="4">
    <location>
        <begin position="267"/>
        <end position="287"/>
    </location>
</feature>
<comment type="caution">
    <text evidence="7">The sequence shown here is derived from an EMBL/GenBank/DDBJ whole genome shotgun (WGS) entry which is preliminary data.</text>
</comment>
<feature type="compositionally biased region" description="Acidic residues" evidence="4">
    <location>
        <begin position="887"/>
        <end position="898"/>
    </location>
</feature>
<reference evidence="7" key="1">
    <citation type="submission" date="2023-06" db="EMBL/GenBank/DDBJ databases">
        <title>Reference genome for the Northern bat (Eptesicus nilssonii), a most northern bat species.</title>
        <authorList>
            <person name="Laine V.N."/>
            <person name="Pulliainen A.T."/>
            <person name="Lilley T.M."/>
        </authorList>
    </citation>
    <scope>NUCLEOTIDE SEQUENCE</scope>
    <source>
        <strain evidence="7">BLF_Eptnil</strain>
        <tissue evidence="7">Kidney</tissue>
    </source>
</reference>
<evidence type="ECO:0000256" key="4">
    <source>
        <dbReference type="SAM" id="MobiDB-lite"/>
    </source>
</evidence>
<dbReference type="InterPro" id="IPR011989">
    <property type="entry name" value="ARM-like"/>
</dbReference>
<dbReference type="PANTHER" id="PTHR48287">
    <property type="entry name" value="ARM REPEAT SUPERFAMILY PROTEIN"/>
    <property type="match status" value="1"/>
</dbReference>
<proteinExistence type="inferred from homology"/>
<feature type="region of interest" description="Disordered" evidence="4">
    <location>
        <begin position="881"/>
        <end position="1079"/>
    </location>
</feature>
<evidence type="ECO:0008006" key="9">
    <source>
        <dbReference type="Google" id="ProtNLM"/>
    </source>
</evidence>
<dbReference type="Proteomes" id="UP001177744">
    <property type="component" value="Unassembled WGS sequence"/>
</dbReference>
<gene>
    <name evidence="7" type="ORF">QTO34_005967</name>
</gene>
<name>A0AA40HML8_CNENI</name>
<protein>
    <recommendedName>
        <fullName evidence="9">RRP12-like protein</fullName>
    </recommendedName>
</protein>
<dbReference type="InterPro" id="IPR016024">
    <property type="entry name" value="ARM-type_fold"/>
</dbReference>
<feature type="compositionally biased region" description="Basic and acidic residues" evidence="4">
    <location>
        <begin position="922"/>
        <end position="931"/>
    </location>
</feature>
<feature type="compositionally biased region" description="Basic and acidic residues" evidence="4">
    <location>
        <begin position="1068"/>
        <end position="1078"/>
    </location>
</feature>
<feature type="compositionally biased region" description="Acidic residues" evidence="4">
    <location>
        <begin position="990"/>
        <end position="1018"/>
    </location>
</feature>
<organism evidence="7 8">
    <name type="scientific">Cnephaeus nilssonii</name>
    <name type="common">Northern bat</name>
    <name type="synonym">Eptesicus nilssonii</name>
    <dbReference type="NCBI Taxonomy" id="3371016"/>
    <lineage>
        <taxon>Eukaryota</taxon>
        <taxon>Metazoa</taxon>
        <taxon>Chordata</taxon>
        <taxon>Craniata</taxon>
        <taxon>Vertebrata</taxon>
        <taxon>Euteleostomi</taxon>
        <taxon>Mammalia</taxon>
        <taxon>Eutheria</taxon>
        <taxon>Laurasiatheria</taxon>
        <taxon>Chiroptera</taxon>
        <taxon>Yangochiroptera</taxon>
        <taxon>Vespertilionidae</taxon>
        <taxon>Cnephaeus</taxon>
    </lineage>
</organism>
<dbReference type="Gene3D" id="1.25.10.10">
    <property type="entry name" value="Leucine-rich Repeat Variant"/>
    <property type="match status" value="1"/>
</dbReference>
<keyword evidence="8" id="KW-1185">Reference proteome</keyword>